<reference evidence="1" key="1">
    <citation type="submission" date="2014-05" db="EMBL/GenBank/DDBJ databases">
        <authorList>
            <person name="Chronopoulou M."/>
        </authorList>
    </citation>
    <scope>NUCLEOTIDE SEQUENCE</scope>
    <source>
        <tissue evidence="1">Whole organism</tissue>
    </source>
</reference>
<sequence>MLIFNSTLSPAKTYNFKSATNPEGYYLS</sequence>
<name>A0A0K2TM23_LEPSM</name>
<dbReference type="EMBL" id="HACA01009130">
    <property type="protein sequence ID" value="CDW26491.1"/>
    <property type="molecule type" value="Transcribed_RNA"/>
</dbReference>
<accession>A0A0K2TM23</accession>
<proteinExistence type="predicted"/>
<dbReference type="AlphaFoldDB" id="A0A0K2TM23"/>
<organism evidence="1">
    <name type="scientific">Lepeophtheirus salmonis</name>
    <name type="common">Salmon louse</name>
    <name type="synonym">Caligus salmonis</name>
    <dbReference type="NCBI Taxonomy" id="72036"/>
    <lineage>
        <taxon>Eukaryota</taxon>
        <taxon>Metazoa</taxon>
        <taxon>Ecdysozoa</taxon>
        <taxon>Arthropoda</taxon>
        <taxon>Crustacea</taxon>
        <taxon>Multicrustacea</taxon>
        <taxon>Hexanauplia</taxon>
        <taxon>Copepoda</taxon>
        <taxon>Siphonostomatoida</taxon>
        <taxon>Caligidae</taxon>
        <taxon>Lepeophtheirus</taxon>
    </lineage>
</organism>
<evidence type="ECO:0000313" key="1">
    <source>
        <dbReference type="EMBL" id="CDW26491.1"/>
    </source>
</evidence>
<protein>
    <submittedName>
        <fullName evidence="1">Uncharacterized protein</fullName>
    </submittedName>
</protein>